<protein>
    <submittedName>
        <fullName evidence="2">OB-fold domain-containing protein</fullName>
    </submittedName>
</protein>
<dbReference type="Proteomes" id="UP000655751">
    <property type="component" value="Unassembled WGS sequence"/>
</dbReference>
<reference evidence="2" key="1">
    <citation type="submission" date="2020-11" db="EMBL/GenBank/DDBJ databases">
        <title>Nocardia NEAU-351.nov., a novel actinomycete isolated from the cow dung.</title>
        <authorList>
            <person name="Zhang X."/>
        </authorList>
    </citation>
    <scope>NUCLEOTIDE SEQUENCE</scope>
    <source>
        <strain evidence="2">NEAU-351</strain>
    </source>
</reference>
<gene>
    <name evidence="2" type="ORF">IT779_29565</name>
</gene>
<dbReference type="InterPro" id="IPR012340">
    <property type="entry name" value="NA-bd_OB-fold"/>
</dbReference>
<comment type="caution">
    <text evidence="2">The sequence shown here is derived from an EMBL/GenBank/DDBJ whole genome shotgun (WGS) entry which is preliminary data.</text>
</comment>
<dbReference type="RefSeq" id="WP_196152736.1">
    <property type="nucleotide sequence ID" value="NZ_JADMLG010000015.1"/>
</dbReference>
<dbReference type="SUPFAM" id="SSF50249">
    <property type="entry name" value="Nucleic acid-binding proteins"/>
    <property type="match status" value="1"/>
</dbReference>
<proteinExistence type="predicted"/>
<dbReference type="EMBL" id="JADMLG010000015">
    <property type="protein sequence ID" value="MBH0780428.1"/>
    <property type="molecule type" value="Genomic_DNA"/>
</dbReference>
<evidence type="ECO:0000313" key="3">
    <source>
        <dbReference type="Proteomes" id="UP000655751"/>
    </source>
</evidence>
<keyword evidence="3" id="KW-1185">Reference proteome</keyword>
<dbReference type="AlphaFoldDB" id="A0A931N763"/>
<sequence length="140" mass="15545">MTARPLPVPDELSAPYWAAARRHVLALARCGHCAMFTVAPGPICPHCRCSTPEFVFEPVSGRGTVRSWTVIRRATLLGFGEDVPYSLVDVELDEQTELRVIGRLLDGPTTPMRHGLRVRVAFEDVTEEFSIPAFTRAAPW</sequence>
<dbReference type="InterPro" id="IPR002878">
    <property type="entry name" value="ChsH2_C"/>
</dbReference>
<dbReference type="PANTHER" id="PTHR34075:SF5">
    <property type="entry name" value="BLR3430 PROTEIN"/>
    <property type="match status" value="1"/>
</dbReference>
<organism evidence="2 3">
    <name type="scientific">Nocardia bovistercoris</name>
    <dbReference type="NCBI Taxonomy" id="2785916"/>
    <lineage>
        <taxon>Bacteria</taxon>
        <taxon>Bacillati</taxon>
        <taxon>Actinomycetota</taxon>
        <taxon>Actinomycetes</taxon>
        <taxon>Mycobacteriales</taxon>
        <taxon>Nocardiaceae</taxon>
        <taxon>Nocardia</taxon>
    </lineage>
</organism>
<dbReference type="PANTHER" id="PTHR34075">
    <property type="entry name" value="BLR3430 PROTEIN"/>
    <property type="match status" value="1"/>
</dbReference>
<feature type="domain" description="ChsH2 C-terminal OB-fold" evidence="1">
    <location>
        <begin position="58"/>
        <end position="123"/>
    </location>
</feature>
<dbReference type="InterPro" id="IPR052513">
    <property type="entry name" value="Thioester_dehydratase-like"/>
</dbReference>
<dbReference type="Pfam" id="PF01796">
    <property type="entry name" value="OB_ChsH2_C"/>
    <property type="match status" value="1"/>
</dbReference>
<name>A0A931N763_9NOCA</name>
<accession>A0A931N763</accession>
<evidence type="ECO:0000259" key="1">
    <source>
        <dbReference type="Pfam" id="PF01796"/>
    </source>
</evidence>
<evidence type="ECO:0000313" key="2">
    <source>
        <dbReference type="EMBL" id="MBH0780428.1"/>
    </source>
</evidence>